<dbReference type="SUPFAM" id="SSF52047">
    <property type="entry name" value="RNI-like"/>
    <property type="match status" value="1"/>
</dbReference>
<dbReference type="HOGENOM" id="CLU_010721_1_0_1"/>
<gene>
    <name evidence="4" type="primary">11426644</name>
    <name evidence="2" type="ordered locus">MTR_5g045170</name>
    <name evidence="3" type="ORF">MtrunA17_Chr5g0419431</name>
</gene>
<dbReference type="InterPro" id="IPR055411">
    <property type="entry name" value="LRR_FXL15/At3g58940/PEG3-like"/>
</dbReference>
<evidence type="ECO:0000313" key="5">
    <source>
        <dbReference type="Proteomes" id="UP000002051"/>
    </source>
</evidence>
<dbReference type="EMBL" id="CM001221">
    <property type="protein sequence ID" value="AES97086.2"/>
    <property type="molecule type" value="Genomic_DNA"/>
</dbReference>
<dbReference type="OrthoDB" id="1417300at2759"/>
<dbReference type="SMART" id="SM00256">
    <property type="entry name" value="FBOX"/>
    <property type="match status" value="1"/>
</dbReference>
<sequence length="398" mass="45664">MPPSQSQSATTMVVSINNFPDEILTHILSFLPFKQAFKTSVLSKRWRPLCYSLPDLHITVIRRVHNFRRFMDAVMFSPHSHNLTLNSFYLTIISCSKFLETEADCFDKWVEAAKQRRVKDLQLHFLPSIHVPLAPTVFCCKTLVVLGLTGIHIGTLFHGSVDLPLLKTLTMFNIHLENIEDFMKLLSGCPILENLKTRYVKTTTNVTTGGNFKSLSKLNNADIRLFDLPFRAIYNVRFLRVHEMETNLANEEINLYYKGFSVFENLTDLQLSWCNGAHDWDEVVKMLQNCPKLQTLAIKKWIGSLKTTKDWKHPYHVPECVTSNLTTCEIEDYQAMEADFQFATYILQNARVLQVMAIHSPDFQNPMASPRLLEDLISFPRISPVCKLSLIDINVSSS</sequence>
<dbReference type="EnsemblPlants" id="AES97086">
    <property type="protein sequence ID" value="AES97086"/>
    <property type="gene ID" value="MTR_5g045170"/>
</dbReference>
<dbReference type="Pfam" id="PF24758">
    <property type="entry name" value="LRR_At5g56370"/>
    <property type="match status" value="1"/>
</dbReference>
<dbReference type="PANTHER" id="PTHR31900">
    <property type="entry name" value="F-BOX/RNI SUPERFAMILY PROTEIN-RELATED"/>
    <property type="match status" value="1"/>
</dbReference>
<evidence type="ECO:0000313" key="2">
    <source>
        <dbReference type="EMBL" id="AES97086.2"/>
    </source>
</evidence>
<dbReference type="STRING" id="3880.G7JY32"/>
<dbReference type="InterPro" id="IPR006566">
    <property type="entry name" value="FBD"/>
</dbReference>
<reference evidence="4" key="3">
    <citation type="submission" date="2015-04" db="UniProtKB">
        <authorList>
            <consortium name="EnsemblPlants"/>
        </authorList>
    </citation>
    <scope>IDENTIFICATION</scope>
    <source>
        <strain evidence="4">cv. Jemalong A17</strain>
    </source>
</reference>
<dbReference type="SMART" id="SM00579">
    <property type="entry name" value="FBD"/>
    <property type="match status" value="1"/>
</dbReference>
<evidence type="ECO:0000259" key="1">
    <source>
        <dbReference type="PROSITE" id="PS50181"/>
    </source>
</evidence>
<reference evidence="3" key="5">
    <citation type="journal article" date="2018" name="Nat. Plants">
        <title>Whole-genome landscape of Medicago truncatula symbiotic genes.</title>
        <authorList>
            <person name="Pecrix Y."/>
            <person name="Gamas P."/>
            <person name="Carrere S."/>
        </authorList>
    </citation>
    <scope>NUCLEOTIDE SEQUENCE</scope>
    <source>
        <tissue evidence="3">Leaves</tissue>
    </source>
</reference>
<evidence type="ECO:0000313" key="6">
    <source>
        <dbReference type="Proteomes" id="UP000265566"/>
    </source>
</evidence>
<name>G7JY32_MEDTR</name>
<organism evidence="2 5">
    <name type="scientific">Medicago truncatula</name>
    <name type="common">Barrel medic</name>
    <name type="synonym">Medicago tribuloides</name>
    <dbReference type="NCBI Taxonomy" id="3880"/>
    <lineage>
        <taxon>Eukaryota</taxon>
        <taxon>Viridiplantae</taxon>
        <taxon>Streptophyta</taxon>
        <taxon>Embryophyta</taxon>
        <taxon>Tracheophyta</taxon>
        <taxon>Spermatophyta</taxon>
        <taxon>Magnoliopsida</taxon>
        <taxon>eudicotyledons</taxon>
        <taxon>Gunneridae</taxon>
        <taxon>Pentapetalae</taxon>
        <taxon>rosids</taxon>
        <taxon>fabids</taxon>
        <taxon>Fabales</taxon>
        <taxon>Fabaceae</taxon>
        <taxon>Papilionoideae</taxon>
        <taxon>50 kb inversion clade</taxon>
        <taxon>NPAAA clade</taxon>
        <taxon>Hologalegina</taxon>
        <taxon>IRL clade</taxon>
        <taxon>Trifolieae</taxon>
        <taxon>Medicago</taxon>
    </lineage>
</organism>
<reference evidence="2 5" key="1">
    <citation type="journal article" date="2011" name="Nature">
        <title>The Medicago genome provides insight into the evolution of rhizobial symbioses.</title>
        <authorList>
            <person name="Young N.D."/>
            <person name="Debelle F."/>
            <person name="Oldroyd G.E."/>
            <person name="Geurts R."/>
            <person name="Cannon S.B."/>
            <person name="Udvardi M.K."/>
            <person name="Benedito V.A."/>
            <person name="Mayer K.F."/>
            <person name="Gouzy J."/>
            <person name="Schoof H."/>
            <person name="Van de Peer Y."/>
            <person name="Proost S."/>
            <person name="Cook D.R."/>
            <person name="Meyers B.C."/>
            <person name="Spannagl M."/>
            <person name="Cheung F."/>
            <person name="De Mita S."/>
            <person name="Krishnakumar V."/>
            <person name="Gundlach H."/>
            <person name="Zhou S."/>
            <person name="Mudge J."/>
            <person name="Bharti A.K."/>
            <person name="Murray J.D."/>
            <person name="Naoumkina M.A."/>
            <person name="Rosen B."/>
            <person name="Silverstein K.A."/>
            <person name="Tang H."/>
            <person name="Rombauts S."/>
            <person name="Zhao P.X."/>
            <person name="Zhou P."/>
            <person name="Barbe V."/>
            <person name="Bardou P."/>
            <person name="Bechner M."/>
            <person name="Bellec A."/>
            <person name="Berger A."/>
            <person name="Berges H."/>
            <person name="Bidwell S."/>
            <person name="Bisseling T."/>
            <person name="Choisne N."/>
            <person name="Couloux A."/>
            <person name="Denny R."/>
            <person name="Deshpande S."/>
            <person name="Dai X."/>
            <person name="Doyle J.J."/>
            <person name="Dudez A.M."/>
            <person name="Farmer A.D."/>
            <person name="Fouteau S."/>
            <person name="Franken C."/>
            <person name="Gibelin C."/>
            <person name="Gish J."/>
            <person name="Goldstein S."/>
            <person name="Gonzalez A.J."/>
            <person name="Green P.J."/>
            <person name="Hallab A."/>
            <person name="Hartog M."/>
            <person name="Hua A."/>
            <person name="Humphray S.J."/>
            <person name="Jeong D.H."/>
            <person name="Jing Y."/>
            <person name="Jocker A."/>
            <person name="Kenton S.M."/>
            <person name="Kim D.J."/>
            <person name="Klee K."/>
            <person name="Lai H."/>
            <person name="Lang C."/>
            <person name="Lin S."/>
            <person name="Macmil S.L."/>
            <person name="Magdelenat G."/>
            <person name="Matthews L."/>
            <person name="McCorrison J."/>
            <person name="Monaghan E.L."/>
            <person name="Mun J.H."/>
            <person name="Najar F.Z."/>
            <person name="Nicholson C."/>
            <person name="Noirot C."/>
            <person name="O'Bleness M."/>
            <person name="Paule C.R."/>
            <person name="Poulain J."/>
            <person name="Prion F."/>
            <person name="Qin B."/>
            <person name="Qu C."/>
            <person name="Retzel E.F."/>
            <person name="Riddle C."/>
            <person name="Sallet E."/>
            <person name="Samain S."/>
            <person name="Samson N."/>
            <person name="Sanders I."/>
            <person name="Saurat O."/>
            <person name="Scarpelli C."/>
            <person name="Schiex T."/>
            <person name="Segurens B."/>
            <person name="Severin A.J."/>
            <person name="Sherrier D.J."/>
            <person name="Shi R."/>
            <person name="Sims S."/>
            <person name="Singer S.R."/>
            <person name="Sinharoy S."/>
            <person name="Sterck L."/>
            <person name="Viollet A."/>
            <person name="Wang B.B."/>
            <person name="Wang K."/>
            <person name="Wang M."/>
            <person name="Wang X."/>
            <person name="Warfsmann J."/>
            <person name="Weissenbach J."/>
            <person name="White D.D."/>
            <person name="White J.D."/>
            <person name="Wiley G.B."/>
            <person name="Wincker P."/>
            <person name="Xing Y."/>
            <person name="Yang L."/>
            <person name="Yao Z."/>
            <person name="Ying F."/>
            <person name="Zhai J."/>
            <person name="Zhou L."/>
            <person name="Zuber A."/>
            <person name="Denarie J."/>
            <person name="Dixon R.A."/>
            <person name="May G.D."/>
            <person name="Schwartz D.C."/>
            <person name="Rogers J."/>
            <person name="Quetier F."/>
            <person name="Town C.D."/>
            <person name="Roe B.A."/>
        </authorList>
    </citation>
    <scope>NUCLEOTIDE SEQUENCE [LARGE SCALE GENOMIC DNA]</scope>
    <source>
        <strain evidence="2">A17</strain>
        <strain evidence="4 5">cv. Jemalong A17</strain>
    </source>
</reference>
<dbReference type="InterPro" id="IPR050232">
    <property type="entry name" value="FBL13/AtMIF1-like"/>
</dbReference>
<feature type="domain" description="F-box" evidence="1">
    <location>
        <begin position="13"/>
        <end position="64"/>
    </location>
</feature>
<dbReference type="SUPFAM" id="SSF81383">
    <property type="entry name" value="F-box domain"/>
    <property type="match status" value="1"/>
</dbReference>
<reference evidence="2 5" key="2">
    <citation type="journal article" date="2014" name="BMC Genomics">
        <title>An improved genome release (version Mt4.0) for the model legume Medicago truncatula.</title>
        <authorList>
            <person name="Tang H."/>
            <person name="Krishnakumar V."/>
            <person name="Bidwell S."/>
            <person name="Rosen B."/>
            <person name="Chan A."/>
            <person name="Zhou S."/>
            <person name="Gentzbittel L."/>
            <person name="Childs K.L."/>
            <person name="Yandell M."/>
            <person name="Gundlach H."/>
            <person name="Mayer K.F."/>
            <person name="Schwartz D.C."/>
            <person name="Town C.D."/>
        </authorList>
    </citation>
    <scope>GENOME REANNOTATION</scope>
    <source>
        <strain evidence="4 5">cv. Jemalong A17</strain>
    </source>
</reference>
<dbReference type="CDD" id="cd22160">
    <property type="entry name" value="F-box_AtFBL13-like"/>
    <property type="match status" value="1"/>
</dbReference>
<dbReference type="InterPro" id="IPR053781">
    <property type="entry name" value="F-box_AtFBL13-like"/>
</dbReference>
<dbReference type="PROSITE" id="PS50181">
    <property type="entry name" value="FBOX"/>
    <property type="match status" value="1"/>
</dbReference>
<dbReference type="Gramene" id="rna30785">
    <property type="protein sequence ID" value="RHN55583.1"/>
    <property type="gene ID" value="gene30785"/>
</dbReference>
<dbReference type="InterPro" id="IPR032675">
    <property type="entry name" value="LRR_dom_sf"/>
</dbReference>
<dbReference type="Proteomes" id="UP000265566">
    <property type="component" value="Chromosome 5"/>
</dbReference>
<dbReference type="KEGG" id="mtr:11426644"/>
<keyword evidence="5" id="KW-1185">Reference proteome</keyword>
<dbReference type="InterPro" id="IPR001810">
    <property type="entry name" value="F-box_dom"/>
</dbReference>
<protein>
    <submittedName>
        <fullName evidence="2">F-box/RNI/FBD-like domain protein</fullName>
    </submittedName>
    <submittedName>
        <fullName evidence="3">Putative F-box domain, FBD domain, leucine-rich repeat domain, L domain-containing protein</fullName>
    </submittedName>
</protein>
<dbReference type="Proteomes" id="UP000002051">
    <property type="component" value="Chromosome 5"/>
</dbReference>
<dbReference type="Gene3D" id="3.80.10.10">
    <property type="entry name" value="Ribonuclease Inhibitor"/>
    <property type="match status" value="1"/>
</dbReference>
<dbReference type="PaxDb" id="3880-AES97086"/>
<evidence type="ECO:0000313" key="4">
    <source>
        <dbReference type="EnsemblPlants" id="AES97086"/>
    </source>
</evidence>
<accession>A0A0C3XJA0</accession>
<dbReference type="Pfam" id="PF00646">
    <property type="entry name" value="F-box"/>
    <property type="match status" value="1"/>
</dbReference>
<evidence type="ECO:0000313" key="3">
    <source>
        <dbReference type="EMBL" id="RHN55583.1"/>
    </source>
</evidence>
<accession>G7JY32</accession>
<proteinExistence type="predicted"/>
<dbReference type="Pfam" id="PF08387">
    <property type="entry name" value="FBD"/>
    <property type="match status" value="1"/>
</dbReference>
<reference evidence="6" key="4">
    <citation type="journal article" date="2018" name="Nat. Plants">
        <title>Whole-genome landscape of Medicago truncatula symbiotic genes.</title>
        <authorList>
            <person name="Pecrix Y."/>
            <person name="Staton S.E."/>
            <person name="Sallet E."/>
            <person name="Lelandais-Briere C."/>
            <person name="Moreau S."/>
            <person name="Carrere S."/>
            <person name="Blein T."/>
            <person name="Jardinaud M.F."/>
            <person name="Latrasse D."/>
            <person name="Zouine M."/>
            <person name="Zahm M."/>
            <person name="Kreplak J."/>
            <person name="Mayjonade B."/>
            <person name="Satge C."/>
            <person name="Perez M."/>
            <person name="Cauet S."/>
            <person name="Marande W."/>
            <person name="Chantry-Darmon C."/>
            <person name="Lopez-Roques C."/>
            <person name="Bouchez O."/>
            <person name="Berard A."/>
            <person name="Debelle F."/>
            <person name="Munos S."/>
            <person name="Bendahmane A."/>
            <person name="Berges H."/>
            <person name="Niebel A."/>
            <person name="Buitink J."/>
            <person name="Frugier F."/>
            <person name="Benhamed M."/>
            <person name="Crespi M."/>
            <person name="Gouzy J."/>
            <person name="Gamas P."/>
        </authorList>
    </citation>
    <scope>NUCLEOTIDE SEQUENCE [LARGE SCALE GENOMIC DNA]</scope>
    <source>
        <strain evidence="6">cv. Jemalong A17</strain>
    </source>
</reference>
<dbReference type="InterPro" id="IPR036047">
    <property type="entry name" value="F-box-like_dom_sf"/>
</dbReference>
<dbReference type="PANTHER" id="PTHR31900:SF34">
    <property type="entry name" value="EMB|CAB62440.1-RELATED"/>
    <property type="match status" value="1"/>
</dbReference>
<dbReference type="EMBL" id="PSQE01000005">
    <property type="protein sequence ID" value="RHN55583.1"/>
    <property type="molecule type" value="Genomic_DNA"/>
</dbReference>
<dbReference type="AlphaFoldDB" id="G7JY32"/>
<dbReference type="Gene3D" id="1.20.1280.50">
    <property type="match status" value="1"/>
</dbReference>